<keyword evidence="1" id="KW-1133">Transmembrane helix</keyword>
<feature type="transmembrane region" description="Helical" evidence="1">
    <location>
        <begin position="72"/>
        <end position="94"/>
    </location>
</feature>
<accession>A0A379U4W8</accession>
<feature type="transmembrane region" description="Helical" evidence="1">
    <location>
        <begin position="45"/>
        <end position="66"/>
    </location>
</feature>
<feature type="domain" description="Phosphoethanolamine transferase N-terminal" evidence="2">
    <location>
        <begin position="59"/>
        <end position="97"/>
    </location>
</feature>
<dbReference type="EC" id="2.7.-.-" evidence="3"/>
<dbReference type="PANTHER" id="PTHR30443">
    <property type="entry name" value="INNER MEMBRANE PROTEIN"/>
    <property type="match status" value="1"/>
</dbReference>
<dbReference type="GO" id="GO:0016776">
    <property type="term" value="F:phosphotransferase activity, phosphate group as acceptor"/>
    <property type="evidence" value="ECO:0007669"/>
    <property type="project" value="TreeGrafter"/>
</dbReference>
<dbReference type="EMBL" id="UGXH01000003">
    <property type="protein sequence ID" value="SUG57881.1"/>
    <property type="molecule type" value="Genomic_DNA"/>
</dbReference>
<evidence type="ECO:0000259" key="2">
    <source>
        <dbReference type="Pfam" id="PF08019"/>
    </source>
</evidence>
<gene>
    <name evidence="3" type="primary">eptA_1</name>
    <name evidence="3" type="ORF">NCTC10060_05121</name>
</gene>
<dbReference type="InterPro" id="IPR012549">
    <property type="entry name" value="EptA-like_N"/>
</dbReference>
<keyword evidence="1" id="KW-0812">Transmembrane</keyword>
<sequence>MLNAFLKDLFLGKSPGFCFFSFYIAVCLNIAFYKQVLQDLPLNSLRNVLVFISMPVVAFSVVNSVLTLASFIWLNRLLACIFILVGAAAQYFILTYGHHHRSLHDRQYGGYHACGNLCADDAANGADAGIKRHSGSHGCLLD</sequence>
<dbReference type="InterPro" id="IPR040423">
    <property type="entry name" value="PEA_transferase"/>
</dbReference>
<dbReference type="GO" id="GO:0009244">
    <property type="term" value="P:lipopolysaccharide core region biosynthetic process"/>
    <property type="evidence" value="ECO:0007669"/>
    <property type="project" value="TreeGrafter"/>
</dbReference>
<dbReference type="PANTHER" id="PTHR30443:SF0">
    <property type="entry name" value="PHOSPHOETHANOLAMINE TRANSFERASE EPTA"/>
    <property type="match status" value="1"/>
</dbReference>
<keyword evidence="1" id="KW-0472">Membrane</keyword>
<proteinExistence type="predicted"/>
<dbReference type="Pfam" id="PF08019">
    <property type="entry name" value="EptA_B_N"/>
    <property type="match status" value="1"/>
</dbReference>
<evidence type="ECO:0000313" key="3">
    <source>
        <dbReference type="EMBL" id="SUG57881.1"/>
    </source>
</evidence>
<dbReference type="Proteomes" id="UP000254633">
    <property type="component" value="Unassembled WGS sequence"/>
</dbReference>
<organism evidence="3 4">
    <name type="scientific">Salmonella diarizonae</name>
    <dbReference type="NCBI Taxonomy" id="59204"/>
    <lineage>
        <taxon>Bacteria</taxon>
        <taxon>Pseudomonadati</taxon>
        <taxon>Pseudomonadota</taxon>
        <taxon>Gammaproteobacteria</taxon>
        <taxon>Enterobacterales</taxon>
        <taxon>Enterobacteriaceae</taxon>
        <taxon>Salmonella</taxon>
    </lineage>
</organism>
<feature type="transmembrane region" description="Helical" evidence="1">
    <location>
        <begin position="14"/>
        <end position="33"/>
    </location>
</feature>
<protein>
    <submittedName>
        <fullName evidence="3">Phosphoethanolamine transferase EptA specific for the 1 phosphate group of core-lipid A</fullName>
        <ecNumber evidence="3">2.7.-.-</ecNumber>
    </submittedName>
</protein>
<dbReference type="GO" id="GO:0005886">
    <property type="term" value="C:plasma membrane"/>
    <property type="evidence" value="ECO:0007669"/>
    <property type="project" value="UniProtKB-SubCell"/>
</dbReference>
<evidence type="ECO:0000256" key="1">
    <source>
        <dbReference type="SAM" id="Phobius"/>
    </source>
</evidence>
<name>A0A379U4W8_SALDZ</name>
<keyword evidence="3" id="KW-0808">Transferase</keyword>
<dbReference type="AlphaFoldDB" id="A0A379U4W8"/>
<reference evidence="3 4" key="1">
    <citation type="submission" date="2018-06" db="EMBL/GenBank/DDBJ databases">
        <authorList>
            <consortium name="Pathogen Informatics"/>
            <person name="Doyle S."/>
        </authorList>
    </citation>
    <scope>NUCLEOTIDE SEQUENCE [LARGE SCALE GENOMIC DNA]</scope>
    <source>
        <strain evidence="3 4">NCTC10060</strain>
    </source>
</reference>
<evidence type="ECO:0000313" key="4">
    <source>
        <dbReference type="Proteomes" id="UP000254633"/>
    </source>
</evidence>